<dbReference type="PANTHER" id="PTHR48111:SF55">
    <property type="entry name" value="AEROBIC RESPIRATION CONTROL PROTEIN ARCA"/>
    <property type="match status" value="1"/>
</dbReference>
<dbReference type="GO" id="GO:0000976">
    <property type="term" value="F:transcription cis-regulatory region binding"/>
    <property type="evidence" value="ECO:0007669"/>
    <property type="project" value="TreeGrafter"/>
</dbReference>
<dbReference type="AlphaFoldDB" id="A0A1H7RUD3"/>
<dbReference type="PROSITE" id="PS50110">
    <property type="entry name" value="RESPONSE_REGULATORY"/>
    <property type="match status" value="1"/>
</dbReference>
<dbReference type="InterPro" id="IPR001867">
    <property type="entry name" value="OmpR/PhoB-type_DNA-bd"/>
</dbReference>
<dbReference type="SMART" id="SM00862">
    <property type="entry name" value="Trans_reg_C"/>
    <property type="match status" value="1"/>
</dbReference>
<dbReference type="STRING" id="416943.SAMN05445871_5571"/>
<dbReference type="InterPro" id="IPR036388">
    <property type="entry name" value="WH-like_DNA-bd_sf"/>
</dbReference>
<keyword evidence="9" id="KW-0804">Transcription</keyword>
<dbReference type="OrthoDB" id="9113695at2"/>
<keyword evidence="3" id="KW-0678">Repressor</keyword>
<dbReference type="GO" id="GO:0000156">
    <property type="term" value="F:phosphorelay response regulator activity"/>
    <property type="evidence" value="ECO:0007669"/>
    <property type="project" value="TreeGrafter"/>
</dbReference>
<dbReference type="Proteomes" id="UP000199120">
    <property type="component" value="Unassembled WGS sequence"/>
</dbReference>
<comment type="subcellular location">
    <subcellularLocation>
        <location evidence="1">Cytoplasm</location>
    </subcellularLocation>
</comment>
<evidence type="ECO:0000256" key="3">
    <source>
        <dbReference type="ARBA" id="ARBA00022491"/>
    </source>
</evidence>
<feature type="DNA-binding region" description="OmpR/PhoB-type" evidence="11">
    <location>
        <begin position="132"/>
        <end position="230"/>
    </location>
</feature>
<dbReference type="Gene3D" id="1.10.10.10">
    <property type="entry name" value="Winged helix-like DNA-binding domain superfamily/Winged helix DNA-binding domain"/>
    <property type="match status" value="1"/>
</dbReference>
<dbReference type="Pfam" id="PF00072">
    <property type="entry name" value="Response_reg"/>
    <property type="match status" value="1"/>
</dbReference>
<dbReference type="GO" id="GO:0006355">
    <property type="term" value="P:regulation of DNA-templated transcription"/>
    <property type="evidence" value="ECO:0007669"/>
    <property type="project" value="InterPro"/>
</dbReference>
<evidence type="ECO:0000256" key="12">
    <source>
        <dbReference type="SAM" id="MobiDB-lite"/>
    </source>
</evidence>
<feature type="compositionally biased region" description="Polar residues" evidence="12">
    <location>
        <begin position="243"/>
        <end position="254"/>
    </location>
</feature>
<protein>
    <submittedName>
        <fullName evidence="15">Two-component system, OmpR family, phosphate regulon response regulator OmpR</fullName>
    </submittedName>
</protein>
<evidence type="ECO:0000313" key="16">
    <source>
        <dbReference type="Proteomes" id="UP000199120"/>
    </source>
</evidence>
<keyword evidence="6" id="KW-0805">Transcription regulation</keyword>
<sequence>MKQMILVVDSDAACRDTLRTALQAGGFDVAVLYEPNRVPKRLEEERPALVIMSSSGAFGSGLDVLKTLRHRGDWLPVVMLGEGDDVIERIVALECGADDFVSKPFNATEVLLRTKRVLSRIRPVQYRDPSSRPPFRFDGFELDYASRTLTFDGKAVPLSENEYAMLNLFTSAPGQVLSRAEIARRMWPDAPRRTAVVSLYVHRLRELIDTRTSAPELIRTIRARGYVFRPDAGDRNTHPARQVNRSTLLAESAR</sequence>
<comment type="caution">
    <text evidence="10">Lacks conserved residue(s) required for the propagation of feature annotation.</text>
</comment>
<evidence type="ECO:0000256" key="7">
    <source>
        <dbReference type="ARBA" id="ARBA00023125"/>
    </source>
</evidence>
<evidence type="ECO:0000256" key="4">
    <source>
        <dbReference type="ARBA" id="ARBA00022553"/>
    </source>
</evidence>
<keyword evidence="8" id="KW-0010">Activator</keyword>
<dbReference type="EMBL" id="FOAJ01000010">
    <property type="protein sequence ID" value="SEL63775.1"/>
    <property type="molecule type" value="Genomic_DNA"/>
</dbReference>
<dbReference type="CDD" id="cd00383">
    <property type="entry name" value="trans_reg_C"/>
    <property type="match status" value="1"/>
</dbReference>
<gene>
    <name evidence="15" type="ORF">SAMN05192542_110196</name>
</gene>
<dbReference type="GO" id="GO:0005829">
    <property type="term" value="C:cytosol"/>
    <property type="evidence" value="ECO:0007669"/>
    <property type="project" value="TreeGrafter"/>
</dbReference>
<dbReference type="InterPro" id="IPR001789">
    <property type="entry name" value="Sig_transdc_resp-reg_receiver"/>
</dbReference>
<evidence type="ECO:0000259" key="13">
    <source>
        <dbReference type="PROSITE" id="PS50110"/>
    </source>
</evidence>
<dbReference type="SMART" id="SM00448">
    <property type="entry name" value="REC"/>
    <property type="match status" value="1"/>
</dbReference>
<dbReference type="SUPFAM" id="SSF52172">
    <property type="entry name" value="CheY-like"/>
    <property type="match status" value="1"/>
</dbReference>
<dbReference type="Pfam" id="PF00486">
    <property type="entry name" value="Trans_reg_C"/>
    <property type="match status" value="1"/>
</dbReference>
<evidence type="ECO:0000256" key="8">
    <source>
        <dbReference type="ARBA" id="ARBA00023159"/>
    </source>
</evidence>
<feature type="domain" description="OmpR/PhoB-type" evidence="14">
    <location>
        <begin position="132"/>
        <end position="230"/>
    </location>
</feature>
<keyword evidence="7 11" id="KW-0238">DNA-binding</keyword>
<dbReference type="InterPro" id="IPR039420">
    <property type="entry name" value="WalR-like"/>
</dbReference>
<dbReference type="RefSeq" id="WP_090551747.1">
    <property type="nucleotide sequence ID" value="NZ_FNSR01000003.1"/>
</dbReference>
<dbReference type="PANTHER" id="PTHR48111">
    <property type="entry name" value="REGULATOR OF RPOS"/>
    <property type="match status" value="1"/>
</dbReference>
<name>A0A1H7RUD3_9BURK</name>
<evidence type="ECO:0000256" key="2">
    <source>
        <dbReference type="ARBA" id="ARBA00022490"/>
    </source>
</evidence>
<dbReference type="Gene3D" id="3.40.50.2300">
    <property type="match status" value="1"/>
</dbReference>
<evidence type="ECO:0000259" key="14">
    <source>
        <dbReference type="PROSITE" id="PS51755"/>
    </source>
</evidence>
<evidence type="ECO:0000256" key="6">
    <source>
        <dbReference type="ARBA" id="ARBA00023015"/>
    </source>
</evidence>
<keyword evidence="5" id="KW-0902">Two-component regulatory system</keyword>
<proteinExistence type="predicted"/>
<evidence type="ECO:0000313" key="15">
    <source>
        <dbReference type="EMBL" id="SEL63775.1"/>
    </source>
</evidence>
<feature type="domain" description="Response regulatory" evidence="13">
    <location>
        <begin position="4"/>
        <end position="118"/>
    </location>
</feature>
<dbReference type="PROSITE" id="PS51755">
    <property type="entry name" value="OMPR_PHOB"/>
    <property type="match status" value="1"/>
</dbReference>
<accession>A0A1H7RUD3</accession>
<reference evidence="16" key="1">
    <citation type="submission" date="2016-10" db="EMBL/GenBank/DDBJ databases">
        <authorList>
            <person name="Varghese N."/>
            <person name="Submissions S."/>
        </authorList>
    </citation>
    <scope>NUCLEOTIDE SEQUENCE [LARGE SCALE GENOMIC DNA]</scope>
    <source>
        <strain evidence="16">LMG 26416</strain>
    </source>
</reference>
<feature type="region of interest" description="Disordered" evidence="12">
    <location>
        <begin position="229"/>
        <end position="254"/>
    </location>
</feature>
<keyword evidence="4" id="KW-0597">Phosphoprotein</keyword>
<keyword evidence="2" id="KW-0963">Cytoplasm</keyword>
<evidence type="ECO:0000256" key="10">
    <source>
        <dbReference type="PROSITE-ProRule" id="PRU00169"/>
    </source>
</evidence>
<organism evidence="15 16">
    <name type="scientific">Paraburkholderia caballeronis</name>
    <dbReference type="NCBI Taxonomy" id="416943"/>
    <lineage>
        <taxon>Bacteria</taxon>
        <taxon>Pseudomonadati</taxon>
        <taxon>Pseudomonadota</taxon>
        <taxon>Betaproteobacteria</taxon>
        <taxon>Burkholderiales</taxon>
        <taxon>Burkholderiaceae</taxon>
        <taxon>Paraburkholderia</taxon>
    </lineage>
</organism>
<evidence type="ECO:0000256" key="1">
    <source>
        <dbReference type="ARBA" id="ARBA00004496"/>
    </source>
</evidence>
<evidence type="ECO:0000256" key="11">
    <source>
        <dbReference type="PROSITE-ProRule" id="PRU01091"/>
    </source>
</evidence>
<evidence type="ECO:0000256" key="9">
    <source>
        <dbReference type="ARBA" id="ARBA00023163"/>
    </source>
</evidence>
<dbReference type="InterPro" id="IPR011006">
    <property type="entry name" value="CheY-like_superfamily"/>
</dbReference>
<evidence type="ECO:0000256" key="5">
    <source>
        <dbReference type="ARBA" id="ARBA00023012"/>
    </source>
</evidence>
<dbReference type="GO" id="GO:0032993">
    <property type="term" value="C:protein-DNA complex"/>
    <property type="evidence" value="ECO:0007669"/>
    <property type="project" value="TreeGrafter"/>
</dbReference>
<keyword evidence="16" id="KW-1185">Reference proteome</keyword>